<feature type="transmembrane region" description="Helical" evidence="7">
    <location>
        <begin position="419"/>
        <end position="441"/>
    </location>
</feature>
<keyword evidence="2" id="KW-0813">Transport</keyword>
<feature type="transmembrane region" description="Helical" evidence="7">
    <location>
        <begin position="290"/>
        <end position="313"/>
    </location>
</feature>
<dbReference type="RefSeq" id="WP_157344239.1">
    <property type="nucleotide sequence ID" value="NZ_WSEK01000004.1"/>
</dbReference>
<comment type="subcellular location">
    <subcellularLocation>
        <location evidence="1">Cell membrane</location>
        <topology evidence="1">Multi-pass membrane protein</topology>
    </subcellularLocation>
</comment>
<evidence type="ECO:0000256" key="7">
    <source>
        <dbReference type="SAM" id="Phobius"/>
    </source>
</evidence>
<feature type="transmembrane region" description="Helical" evidence="7">
    <location>
        <begin position="221"/>
        <end position="240"/>
    </location>
</feature>
<protein>
    <submittedName>
        <fullName evidence="9">MFS transporter</fullName>
    </submittedName>
</protein>
<evidence type="ECO:0000256" key="5">
    <source>
        <dbReference type="ARBA" id="ARBA00022989"/>
    </source>
</evidence>
<dbReference type="CDD" id="cd17321">
    <property type="entry name" value="MFS_MMR_MDR_like"/>
    <property type="match status" value="1"/>
</dbReference>
<dbReference type="SUPFAM" id="SSF103473">
    <property type="entry name" value="MFS general substrate transporter"/>
    <property type="match status" value="1"/>
</dbReference>
<keyword evidence="4 7" id="KW-0812">Transmembrane</keyword>
<keyword evidence="3" id="KW-1003">Cell membrane</keyword>
<feature type="transmembrane region" description="Helical" evidence="7">
    <location>
        <begin position="69"/>
        <end position="89"/>
    </location>
</feature>
<reference evidence="9 10" key="1">
    <citation type="submission" date="2019-12" db="EMBL/GenBank/DDBJ databases">
        <authorList>
            <person name="Huq M.A."/>
        </authorList>
    </citation>
    <scope>NUCLEOTIDE SEQUENCE [LARGE SCALE GENOMIC DNA]</scope>
    <source>
        <strain evidence="9 10">MAH-18</strain>
    </source>
</reference>
<dbReference type="PANTHER" id="PTHR42718:SF46">
    <property type="entry name" value="BLR6921 PROTEIN"/>
    <property type="match status" value="1"/>
</dbReference>
<keyword evidence="5 7" id="KW-1133">Transmembrane helix</keyword>
<evidence type="ECO:0000313" key="9">
    <source>
        <dbReference type="EMBL" id="MVQ51009.1"/>
    </source>
</evidence>
<feature type="transmembrane region" description="Helical" evidence="7">
    <location>
        <begin position="162"/>
        <end position="184"/>
    </location>
</feature>
<evidence type="ECO:0000256" key="1">
    <source>
        <dbReference type="ARBA" id="ARBA00004651"/>
    </source>
</evidence>
<feature type="transmembrane region" description="Helical" evidence="7">
    <location>
        <begin position="325"/>
        <end position="343"/>
    </location>
</feature>
<dbReference type="InterPro" id="IPR020846">
    <property type="entry name" value="MFS_dom"/>
</dbReference>
<feature type="transmembrane region" description="Helical" evidence="7">
    <location>
        <begin position="447"/>
        <end position="469"/>
    </location>
</feature>
<feature type="transmembrane region" description="Helical" evidence="7">
    <location>
        <begin position="101"/>
        <end position="119"/>
    </location>
</feature>
<comment type="caution">
    <text evidence="9">The sequence shown here is derived from an EMBL/GenBank/DDBJ whole genome shotgun (WGS) entry which is preliminary data.</text>
</comment>
<dbReference type="InterPro" id="IPR036259">
    <property type="entry name" value="MFS_trans_sf"/>
</dbReference>
<dbReference type="InterPro" id="IPR011701">
    <property type="entry name" value="MFS"/>
</dbReference>
<keyword evidence="10" id="KW-1185">Reference proteome</keyword>
<gene>
    <name evidence="9" type="ORF">GON03_17625</name>
</gene>
<dbReference type="Gene3D" id="1.20.1720.10">
    <property type="entry name" value="Multidrug resistance protein D"/>
    <property type="match status" value="1"/>
</dbReference>
<evidence type="ECO:0000256" key="3">
    <source>
        <dbReference type="ARBA" id="ARBA00022475"/>
    </source>
</evidence>
<keyword evidence="6 7" id="KW-0472">Membrane</keyword>
<dbReference type="PROSITE" id="PS50850">
    <property type="entry name" value="MFS"/>
    <property type="match status" value="1"/>
</dbReference>
<dbReference type="GO" id="GO:0005886">
    <property type="term" value="C:plasma membrane"/>
    <property type="evidence" value="ECO:0007669"/>
    <property type="project" value="UniProtKB-SubCell"/>
</dbReference>
<feature type="transmembrane region" description="Helical" evidence="7">
    <location>
        <begin position="131"/>
        <end position="150"/>
    </location>
</feature>
<dbReference type="PANTHER" id="PTHR42718">
    <property type="entry name" value="MAJOR FACILITATOR SUPERFAMILY MULTIDRUG TRANSPORTER MFSC"/>
    <property type="match status" value="1"/>
</dbReference>
<evidence type="ECO:0000256" key="6">
    <source>
        <dbReference type="ARBA" id="ARBA00023136"/>
    </source>
</evidence>
<organism evidence="9 10">
    <name type="scientific">Nocardioides agri</name>
    <dbReference type="NCBI Taxonomy" id="2682843"/>
    <lineage>
        <taxon>Bacteria</taxon>
        <taxon>Bacillati</taxon>
        <taxon>Actinomycetota</taxon>
        <taxon>Actinomycetes</taxon>
        <taxon>Propionibacteriales</taxon>
        <taxon>Nocardioidaceae</taxon>
        <taxon>Nocardioides</taxon>
    </lineage>
</organism>
<feature type="transmembrane region" description="Helical" evidence="7">
    <location>
        <begin position="190"/>
        <end position="209"/>
    </location>
</feature>
<feature type="transmembrane region" description="Helical" evidence="7">
    <location>
        <begin position="378"/>
        <end position="398"/>
    </location>
</feature>
<dbReference type="Pfam" id="PF07690">
    <property type="entry name" value="MFS_1"/>
    <property type="match status" value="1"/>
</dbReference>
<dbReference type="GO" id="GO:0022857">
    <property type="term" value="F:transmembrane transporter activity"/>
    <property type="evidence" value="ECO:0007669"/>
    <property type="project" value="InterPro"/>
</dbReference>
<sequence length="471" mass="47254">MTIATQPETARPTSATVAAAPAPASVGESRRRTIALGLLISAQFVVMLDTSIVNVALPSIQADLDLSSSGLSWIINAYVLTFGGLLLLFGRVADLFGRRRVFIAGSTLFTFGTLLAATATNEWMLVGGRVIQGAGAAALSPAAMSLLMLNSPGEQRARAMSLWGAASAVGGATGVLAGGLLAGAFGWSSVFLATVPVSVGTVILARRFLEDTPHDARRRFDALGAVTVTAAVIALVHGALGAADTGLTSPSVLIAVSASAALLGAFIAIERRTADPLVPLGLFRSRALSTGVGLAVMGGAARASTFVLIALYLQQALTMSPECAGLAMVPTSVAGFVVNLALLPRVLRAIGPRRSLVSGLVILAAGHLWLAYAPTDRGYLVAVLPGLLLVATGVALSFTPTTMVIASAAPSSHTGLASGLASSATQVGAALGTAAFTAIAFTAGGGFPAAFTAAAVVALATGLLGCSIARR</sequence>
<feature type="transmembrane region" description="Helical" evidence="7">
    <location>
        <begin position="34"/>
        <end position="57"/>
    </location>
</feature>
<proteinExistence type="predicted"/>
<feature type="domain" description="Major facilitator superfamily (MFS) profile" evidence="8">
    <location>
        <begin position="35"/>
        <end position="471"/>
    </location>
</feature>
<feature type="transmembrane region" description="Helical" evidence="7">
    <location>
        <begin position="252"/>
        <end position="269"/>
    </location>
</feature>
<accession>A0A6L6XUX1</accession>
<dbReference type="AlphaFoldDB" id="A0A6L6XUX1"/>
<evidence type="ECO:0000256" key="2">
    <source>
        <dbReference type="ARBA" id="ARBA00022448"/>
    </source>
</evidence>
<dbReference type="PRINTS" id="PR01036">
    <property type="entry name" value="TCRTETB"/>
</dbReference>
<evidence type="ECO:0000256" key="4">
    <source>
        <dbReference type="ARBA" id="ARBA00022692"/>
    </source>
</evidence>
<dbReference type="Gene3D" id="1.20.1250.20">
    <property type="entry name" value="MFS general substrate transporter like domains"/>
    <property type="match status" value="1"/>
</dbReference>
<evidence type="ECO:0000313" key="10">
    <source>
        <dbReference type="Proteomes" id="UP000473525"/>
    </source>
</evidence>
<dbReference type="EMBL" id="WSEK01000004">
    <property type="protein sequence ID" value="MVQ51009.1"/>
    <property type="molecule type" value="Genomic_DNA"/>
</dbReference>
<name>A0A6L6XUX1_9ACTN</name>
<evidence type="ECO:0000259" key="8">
    <source>
        <dbReference type="PROSITE" id="PS50850"/>
    </source>
</evidence>
<feature type="transmembrane region" description="Helical" evidence="7">
    <location>
        <begin position="355"/>
        <end position="372"/>
    </location>
</feature>
<dbReference type="Proteomes" id="UP000473525">
    <property type="component" value="Unassembled WGS sequence"/>
</dbReference>